<dbReference type="Gene3D" id="1.20.5.320">
    <property type="entry name" value="6-Phosphogluconate Dehydrogenase, domain 3"/>
    <property type="match status" value="2"/>
</dbReference>
<dbReference type="AlphaFoldDB" id="A0A3E3I3F4"/>
<evidence type="ECO:0008006" key="4">
    <source>
        <dbReference type="Google" id="ProtNLM"/>
    </source>
</evidence>
<dbReference type="PANTHER" id="PTHR24023">
    <property type="entry name" value="COLLAGEN ALPHA"/>
    <property type="match status" value="1"/>
</dbReference>
<feature type="region of interest" description="Disordered" evidence="1">
    <location>
        <begin position="114"/>
        <end position="146"/>
    </location>
</feature>
<dbReference type="Pfam" id="PF01391">
    <property type="entry name" value="Collagen"/>
    <property type="match status" value="2"/>
</dbReference>
<dbReference type="GO" id="GO:0030020">
    <property type="term" value="F:extracellular matrix structural constituent conferring tensile strength"/>
    <property type="evidence" value="ECO:0007669"/>
    <property type="project" value="TreeGrafter"/>
</dbReference>
<dbReference type="GO" id="GO:0031012">
    <property type="term" value="C:extracellular matrix"/>
    <property type="evidence" value="ECO:0007669"/>
    <property type="project" value="TreeGrafter"/>
</dbReference>
<gene>
    <name evidence="2" type="ORF">DWY69_30670</name>
</gene>
<name>A0A3E3I3F4_9FIRM</name>
<dbReference type="Proteomes" id="UP000261166">
    <property type="component" value="Unassembled WGS sequence"/>
</dbReference>
<dbReference type="Gene3D" id="2.10.10.20">
    <property type="entry name" value="Carbohydrate-binding module superfamily 5/12"/>
    <property type="match status" value="1"/>
</dbReference>
<sequence>MAEKTKVRIQILDEETGQVLEEVDVLTSPQCVLFEDGSNLLDKIGDIQKEQGPKGVSVRLKEAWAANTAYVNDSSYIDFVTKDGNTYACKTSHTSSSTFDTSKWVLIASKGATGATGPQGAAGAKGATGATGPQGPTGPAGAQGPKGVSMRLKEAWAANTAYVNDSSYIDFVTKDGNTYACKTSHTSSSTFDTSKWVLIASKGATGATGPQGAAGAKGATGATGPQGPTGPAGVQGPKGVSMRLKGAWAASTAYVNDSSYIDFVTKDGNTYACASSHTSTTSFESAKWTLIAQKGATGPQGAKGATGATGPQGPAGPQGAAGAKGATGPQGPAGKDGDNIKFGTDYNSASEVKVFLKKMK</sequence>
<protein>
    <recommendedName>
        <fullName evidence="4">Collagen-like protein</fullName>
    </recommendedName>
</protein>
<dbReference type="RefSeq" id="WP_025489443.1">
    <property type="nucleotide sequence ID" value="NZ_JBKVAZ010000010.1"/>
</dbReference>
<dbReference type="InterPro" id="IPR050149">
    <property type="entry name" value="Collagen_superfamily"/>
</dbReference>
<dbReference type="GO" id="GO:0030198">
    <property type="term" value="P:extracellular matrix organization"/>
    <property type="evidence" value="ECO:0007669"/>
    <property type="project" value="TreeGrafter"/>
</dbReference>
<evidence type="ECO:0000313" key="2">
    <source>
        <dbReference type="EMBL" id="RGE59322.1"/>
    </source>
</evidence>
<reference evidence="2 3" key="1">
    <citation type="submission" date="2018-08" db="EMBL/GenBank/DDBJ databases">
        <title>A genome reference for cultivated species of the human gut microbiota.</title>
        <authorList>
            <person name="Zou Y."/>
            <person name="Xue W."/>
            <person name="Luo G."/>
        </authorList>
    </citation>
    <scope>NUCLEOTIDE SEQUENCE [LARGE SCALE GENOMIC DNA]</scope>
    <source>
        <strain evidence="2 3">AF26-4BH</strain>
    </source>
</reference>
<proteinExistence type="predicted"/>
<organism evidence="2 3">
    <name type="scientific">Eisenbergiella massiliensis</name>
    <dbReference type="NCBI Taxonomy" id="1720294"/>
    <lineage>
        <taxon>Bacteria</taxon>
        <taxon>Bacillati</taxon>
        <taxon>Bacillota</taxon>
        <taxon>Clostridia</taxon>
        <taxon>Lachnospirales</taxon>
        <taxon>Lachnospiraceae</taxon>
        <taxon>Eisenbergiella</taxon>
    </lineage>
</organism>
<feature type="compositionally biased region" description="Low complexity" evidence="1">
    <location>
        <begin position="296"/>
        <end position="333"/>
    </location>
</feature>
<dbReference type="OrthoDB" id="1958122at2"/>
<dbReference type="GO" id="GO:0005615">
    <property type="term" value="C:extracellular space"/>
    <property type="evidence" value="ECO:0007669"/>
    <property type="project" value="TreeGrafter"/>
</dbReference>
<feature type="compositionally biased region" description="Low complexity" evidence="1">
    <location>
        <begin position="206"/>
        <end position="237"/>
    </location>
</feature>
<feature type="region of interest" description="Disordered" evidence="1">
    <location>
        <begin position="206"/>
        <end position="238"/>
    </location>
</feature>
<evidence type="ECO:0000256" key="1">
    <source>
        <dbReference type="SAM" id="MobiDB-lite"/>
    </source>
</evidence>
<accession>A0A3E3I3F4</accession>
<evidence type="ECO:0000313" key="3">
    <source>
        <dbReference type="Proteomes" id="UP000261166"/>
    </source>
</evidence>
<comment type="caution">
    <text evidence="2">The sequence shown here is derived from an EMBL/GenBank/DDBJ whole genome shotgun (WGS) entry which is preliminary data.</text>
</comment>
<dbReference type="PANTHER" id="PTHR24023:SF1095">
    <property type="entry name" value="EGF-LIKE DOMAIN-CONTAINING PROTEIN"/>
    <property type="match status" value="1"/>
</dbReference>
<dbReference type="InterPro" id="IPR008160">
    <property type="entry name" value="Collagen"/>
</dbReference>
<dbReference type="EMBL" id="QVLU01000062">
    <property type="protein sequence ID" value="RGE59322.1"/>
    <property type="molecule type" value="Genomic_DNA"/>
</dbReference>
<feature type="region of interest" description="Disordered" evidence="1">
    <location>
        <begin position="296"/>
        <end position="342"/>
    </location>
</feature>